<keyword evidence="5" id="KW-1207">Sterol metabolism</keyword>
<dbReference type="PANTHER" id="PTHR43323:SF2">
    <property type="entry name" value="HYDROXYMETHYLGLUTARYL-COA SYNTHASE"/>
    <property type="match status" value="1"/>
</dbReference>
<feature type="active site" description="Acyl-thioester intermediate" evidence="3">
    <location>
        <position position="116"/>
    </location>
</feature>
<feature type="domain" description="Hydroxymethylglutaryl-coenzyme A synthase N-terminal" evidence="6">
    <location>
        <begin position="2"/>
        <end position="173"/>
    </location>
</feature>
<keyword evidence="5" id="KW-0752">Steroid biosynthesis</keyword>
<evidence type="ECO:0000256" key="1">
    <source>
        <dbReference type="ARBA" id="ARBA00007061"/>
    </source>
</evidence>
<accession>A0A0R3WJN4</accession>
<feature type="domain" description="Hydroxymethylglutaryl-coenzyme A synthase C-terminal" evidence="7">
    <location>
        <begin position="311"/>
        <end position="499"/>
    </location>
</feature>
<feature type="active site" description="Proton donor/acceptor" evidence="3">
    <location>
        <position position="254"/>
    </location>
</feature>
<reference evidence="8 9" key="2">
    <citation type="submission" date="2018-11" db="EMBL/GenBank/DDBJ databases">
        <authorList>
            <consortium name="Pathogen Informatics"/>
        </authorList>
    </citation>
    <scope>NUCLEOTIDE SEQUENCE [LARGE SCALE GENOMIC DNA]</scope>
</reference>
<dbReference type="InterPro" id="IPR013746">
    <property type="entry name" value="HMG_CoA_synt_C_dom"/>
</dbReference>
<dbReference type="NCBIfam" id="TIGR01833">
    <property type="entry name" value="HMG-CoA-S_euk"/>
    <property type="match status" value="1"/>
</dbReference>
<evidence type="ECO:0000256" key="5">
    <source>
        <dbReference type="RuleBase" id="RU364071"/>
    </source>
</evidence>
<proteinExistence type="inferred from homology"/>
<evidence type="ECO:0000256" key="2">
    <source>
        <dbReference type="ARBA" id="ARBA00022679"/>
    </source>
</evidence>
<feature type="domain" description="Hydroxymethylglutaryl-coenzyme A synthase C-terminal" evidence="7">
    <location>
        <begin position="174"/>
        <end position="275"/>
    </location>
</feature>
<keyword evidence="9" id="KW-1185">Reference proteome</keyword>
<evidence type="ECO:0000256" key="3">
    <source>
        <dbReference type="PIRSR" id="PIRSR610122-1"/>
    </source>
</evidence>
<keyword evidence="2 5" id="KW-0808">Transferase</keyword>
<dbReference type="EC" id="2.3.3.10" evidence="5"/>
<dbReference type="CDD" id="cd00827">
    <property type="entry name" value="init_cond_enzymes"/>
    <property type="match status" value="1"/>
</dbReference>
<name>A0A0R3WJN4_HYDTA</name>
<dbReference type="Pfam" id="PF08540">
    <property type="entry name" value="HMG_CoA_synt_C"/>
    <property type="match status" value="2"/>
</dbReference>
<dbReference type="GO" id="GO:0004421">
    <property type="term" value="F:hydroxymethylglutaryl-CoA synthase activity"/>
    <property type="evidence" value="ECO:0007669"/>
    <property type="project" value="UniProtKB-EC"/>
</dbReference>
<evidence type="ECO:0000259" key="6">
    <source>
        <dbReference type="Pfam" id="PF01154"/>
    </source>
</evidence>
<dbReference type="STRING" id="6205.A0A0R3WJN4"/>
<dbReference type="GO" id="GO:0010142">
    <property type="term" value="P:farnesyl diphosphate biosynthetic process, mevalonate pathway"/>
    <property type="evidence" value="ECO:0007669"/>
    <property type="project" value="InterPro"/>
</dbReference>
<dbReference type="Gene3D" id="3.40.47.10">
    <property type="match status" value="1"/>
</dbReference>
<sequence>MQKDVGILAAEIYFPKTYIPQTVMEEHYGFPEKYTKGLGQMSMAICDGAEDVVSLSLTVTKRLIERIGLDLTKIGFLEVGSETLVDKSKSVKSHLMVLFEECGNFDLAGIDVKSACYGGTAALFNAINWLESSSCDGRLALVVAADIATYLTAATQPTGGAGAVAILLGPNAPLVVDSGLRVCAMRHCYDFYKPVMGSIFPEVDGKLSITCYKEAVLSCYRLYREKVEKFTGRKVRVIGDRTKCEFPIDFVCFHSPFYRLVAKAFGWMVLQDVKTVVNTGGVVPEASTLGSKAKGAENNSASELHNGGSTDENALVRELAPLANEADSTEILRSVDEACLSASRALFDLKVAPGLRISSEVGNMYTASLYACLISLACSIDHDAFEFKSVRVPEVNLRGRRVLMFSYGSGYTSSMFSLRISETADVEAIFGASSHSPFDRLAQRTPITFEAFNDGLETREATLDKAPLDYPMENLKKRFFPGTYYLTHVDEMHRRFYERTPIP</sequence>
<keyword evidence="5" id="KW-0753">Steroid metabolism</keyword>
<feature type="binding site" evidence="4">
    <location>
        <position position="208"/>
    </location>
    <ligand>
        <name>CoA</name>
        <dbReference type="ChEBI" id="CHEBI:57287"/>
    </ligand>
</feature>
<dbReference type="WBParaSite" id="TTAC_0000089101-mRNA-1">
    <property type="protein sequence ID" value="TTAC_0000089101-mRNA-1"/>
    <property type="gene ID" value="TTAC_0000089101"/>
</dbReference>
<evidence type="ECO:0000313" key="8">
    <source>
        <dbReference type="EMBL" id="VDM17137.1"/>
    </source>
</evidence>
<comment type="function">
    <text evidence="5">Catalyzes the condensation of acetyl-CoA with acetoacetyl-CoA to form HMG-CoA.</text>
</comment>
<reference evidence="10" key="1">
    <citation type="submission" date="2017-02" db="UniProtKB">
        <authorList>
            <consortium name="WormBaseParasite"/>
        </authorList>
    </citation>
    <scope>IDENTIFICATION</scope>
</reference>
<comment type="catalytic activity">
    <reaction evidence="5">
        <text>acetoacetyl-CoA + acetyl-CoA + H2O = (3S)-3-hydroxy-3-methylglutaryl-CoA + CoA + H(+)</text>
        <dbReference type="Rhea" id="RHEA:10188"/>
        <dbReference type="ChEBI" id="CHEBI:15377"/>
        <dbReference type="ChEBI" id="CHEBI:15378"/>
        <dbReference type="ChEBI" id="CHEBI:43074"/>
        <dbReference type="ChEBI" id="CHEBI:57286"/>
        <dbReference type="ChEBI" id="CHEBI:57287"/>
        <dbReference type="ChEBI" id="CHEBI:57288"/>
        <dbReference type="EC" id="2.3.3.10"/>
    </reaction>
</comment>
<dbReference type="SUPFAM" id="SSF53901">
    <property type="entry name" value="Thiolase-like"/>
    <property type="match status" value="2"/>
</dbReference>
<dbReference type="Pfam" id="PF01154">
    <property type="entry name" value="HMG_CoA_synt_N"/>
    <property type="match status" value="1"/>
</dbReference>
<gene>
    <name evidence="8" type="ORF">TTAC_LOCUS892</name>
</gene>
<dbReference type="EMBL" id="UYWX01000121">
    <property type="protein sequence ID" value="VDM17137.1"/>
    <property type="molecule type" value="Genomic_DNA"/>
</dbReference>
<feature type="binding site" evidence="4">
    <location>
        <position position="263"/>
    </location>
    <ligand>
        <name>CoA</name>
        <dbReference type="ChEBI" id="CHEBI:57287"/>
    </ligand>
</feature>
<comment type="pathway">
    <text evidence="5">Metabolic intermediate biosynthesis; (R)-mevalonate biosynthesis; (R)-mevalonate from acetyl-CoA: step 2/3.</text>
</comment>
<dbReference type="InterPro" id="IPR010122">
    <property type="entry name" value="HMG_CoA_synthase_euk"/>
</dbReference>
<dbReference type="GO" id="GO:0006084">
    <property type="term" value="P:acetyl-CoA metabolic process"/>
    <property type="evidence" value="ECO:0007669"/>
    <property type="project" value="InterPro"/>
</dbReference>
<dbReference type="OrthoDB" id="1269963at2759"/>
<organism evidence="10">
    <name type="scientific">Hydatigena taeniaeformis</name>
    <name type="common">Feline tapeworm</name>
    <name type="synonym">Taenia taeniaeformis</name>
    <dbReference type="NCBI Taxonomy" id="6205"/>
    <lineage>
        <taxon>Eukaryota</taxon>
        <taxon>Metazoa</taxon>
        <taxon>Spiralia</taxon>
        <taxon>Lophotrochozoa</taxon>
        <taxon>Platyhelminthes</taxon>
        <taxon>Cestoda</taxon>
        <taxon>Eucestoda</taxon>
        <taxon>Cyclophyllidea</taxon>
        <taxon>Taeniidae</taxon>
        <taxon>Hydatigera</taxon>
    </lineage>
</organism>
<keyword evidence="5" id="KW-0444">Lipid biosynthesis</keyword>
<evidence type="ECO:0000256" key="4">
    <source>
        <dbReference type="PIRSR" id="PIRSR610122-2"/>
    </source>
</evidence>
<dbReference type="InterPro" id="IPR013528">
    <property type="entry name" value="HMG_CoA_synth_N"/>
</dbReference>
<comment type="similarity">
    <text evidence="1 5">Belongs to the thiolase-like superfamily. HMG-CoA synthase family.</text>
</comment>
<dbReference type="UniPathway" id="UPA00058">
    <property type="reaction ID" value="UER00102"/>
</dbReference>
<keyword evidence="5" id="KW-0443">Lipid metabolism</keyword>
<evidence type="ECO:0000259" key="7">
    <source>
        <dbReference type="Pfam" id="PF08540"/>
    </source>
</evidence>
<dbReference type="GO" id="GO:0016126">
    <property type="term" value="P:sterol biosynthetic process"/>
    <property type="evidence" value="ECO:0007669"/>
    <property type="project" value="UniProtKB-KW"/>
</dbReference>
<keyword evidence="5" id="KW-0756">Sterol biosynthesis</keyword>
<dbReference type="PANTHER" id="PTHR43323">
    <property type="entry name" value="3-HYDROXY-3-METHYLGLUTARYL COENZYME A SYNTHASE"/>
    <property type="match status" value="1"/>
</dbReference>
<dbReference type="InterPro" id="IPR016039">
    <property type="entry name" value="Thiolase-like"/>
</dbReference>
<dbReference type="Proteomes" id="UP000274429">
    <property type="component" value="Unassembled WGS sequence"/>
</dbReference>
<feature type="active site" description="Proton donor/acceptor" evidence="3">
    <location>
        <position position="82"/>
    </location>
</feature>
<protein>
    <recommendedName>
        <fullName evidence="5">Hydroxymethylglutaryl-CoA synthase</fullName>
        <shortName evidence="5">HMG-CoA synthase</shortName>
        <ecNumber evidence="5">2.3.3.10</ecNumber>
    </recommendedName>
    <alternativeName>
        <fullName evidence="5">3-hydroxy-3-methylglutaryl coenzyme A synthase</fullName>
    </alternativeName>
</protein>
<dbReference type="AlphaFoldDB" id="A0A0R3WJN4"/>
<evidence type="ECO:0000313" key="10">
    <source>
        <dbReference type="WBParaSite" id="TTAC_0000089101-mRNA-1"/>
    </source>
</evidence>
<evidence type="ECO:0000313" key="9">
    <source>
        <dbReference type="Proteomes" id="UP000274429"/>
    </source>
</evidence>